<evidence type="ECO:0000313" key="1">
    <source>
        <dbReference type="EMBL" id="KPV53671.1"/>
    </source>
</evidence>
<protein>
    <submittedName>
        <fullName evidence="1">Uncharacterized protein</fullName>
    </submittedName>
</protein>
<reference evidence="1 2" key="1">
    <citation type="submission" date="2015-09" db="EMBL/GenBank/DDBJ databases">
        <title>Draft genome sequence of Kouleothrix aurantiaca JCM 19913.</title>
        <authorList>
            <person name="Hemp J."/>
        </authorList>
    </citation>
    <scope>NUCLEOTIDE SEQUENCE [LARGE SCALE GENOMIC DNA]</scope>
    <source>
        <strain evidence="1 2">COM-B</strain>
    </source>
</reference>
<accession>A0A0P9DU64</accession>
<name>A0A0P9DU64_9CHLR</name>
<evidence type="ECO:0000313" key="2">
    <source>
        <dbReference type="Proteomes" id="UP000050509"/>
    </source>
</evidence>
<gene>
    <name evidence="1" type="ORF">SE17_08275</name>
</gene>
<dbReference type="AlphaFoldDB" id="A0A0P9DU64"/>
<keyword evidence="2" id="KW-1185">Reference proteome</keyword>
<comment type="caution">
    <text evidence="1">The sequence shown here is derived from an EMBL/GenBank/DDBJ whole genome shotgun (WGS) entry which is preliminary data.</text>
</comment>
<dbReference type="Proteomes" id="UP000050509">
    <property type="component" value="Unassembled WGS sequence"/>
</dbReference>
<organism evidence="1 2">
    <name type="scientific">Kouleothrix aurantiaca</name>
    <dbReference type="NCBI Taxonomy" id="186479"/>
    <lineage>
        <taxon>Bacteria</taxon>
        <taxon>Bacillati</taxon>
        <taxon>Chloroflexota</taxon>
        <taxon>Chloroflexia</taxon>
        <taxon>Chloroflexales</taxon>
        <taxon>Roseiflexineae</taxon>
        <taxon>Roseiflexaceae</taxon>
        <taxon>Kouleothrix</taxon>
    </lineage>
</organism>
<proteinExistence type="predicted"/>
<sequence length="69" mass="7440">MASNLANQLQDAPSGLRREIVQLQPNAMIISNAPLHCDTVEEVVLAGVEATASYRGQFAGKLLLTLMRC</sequence>
<dbReference type="EMBL" id="LJCR01000205">
    <property type="protein sequence ID" value="KPV53671.1"/>
    <property type="molecule type" value="Genomic_DNA"/>
</dbReference>